<organism evidence="2">
    <name type="scientific">Lygus hesperus</name>
    <name type="common">Western plant bug</name>
    <dbReference type="NCBI Taxonomy" id="30085"/>
    <lineage>
        <taxon>Eukaryota</taxon>
        <taxon>Metazoa</taxon>
        <taxon>Ecdysozoa</taxon>
        <taxon>Arthropoda</taxon>
        <taxon>Hexapoda</taxon>
        <taxon>Insecta</taxon>
        <taxon>Pterygota</taxon>
        <taxon>Neoptera</taxon>
        <taxon>Paraneoptera</taxon>
        <taxon>Hemiptera</taxon>
        <taxon>Heteroptera</taxon>
        <taxon>Panheteroptera</taxon>
        <taxon>Cimicomorpha</taxon>
        <taxon>Miridae</taxon>
        <taxon>Mirini</taxon>
        <taxon>Lygus</taxon>
    </lineage>
</organism>
<dbReference type="AlphaFoldDB" id="A0A0A9W3N5"/>
<feature type="non-terminal residue" evidence="2">
    <location>
        <position position="1"/>
    </location>
</feature>
<proteinExistence type="predicted"/>
<evidence type="ECO:0000256" key="1">
    <source>
        <dbReference type="SAM" id="MobiDB-lite"/>
    </source>
</evidence>
<evidence type="ECO:0008006" key="3">
    <source>
        <dbReference type="Google" id="ProtNLM"/>
    </source>
</evidence>
<feature type="region of interest" description="Disordered" evidence="1">
    <location>
        <begin position="1"/>
        <end position="24"/>
    </location>
</feature>
<dbReference type="EMBL" id="GBHO01042546">
    <property type="protein sequence ID" value="JAG01058.1"/>
    <property type="molecule type" value="Transcribed_RNA"/>
</dbReference>
<protein>
    <recommendedName>
        <fullName evidence="3">PH domain-containing protein</fullName>
    </recommendedName>
</protein>
<reference evidence="2" key="2">
    <citation type="submission" date="2014-07" db="EMBL/GenBank/DDBJ databases">
        <authorList>
            <person name="Hull J."/>
        </authorList>
    </citation>
    <scope>NUCLEOTIDE SEQUENCE</scope>
</reference>
<dbReference type="SUPFAM" id="SSF50729">
    <property type="entry name" value="PH domain-like"/>
    <property type="match status" value="1"/>
</dbReference>
<evidence type="ECO:0000313" key="2">
    <source>
        <dbReference type="EMBL" id="JAG01058.1"/>
    </source>
</evidence>
<sequence>NNNNNNNNESDNDDDHDDNTGVTNTSFTNIAVERLANEQKLKKGSVPLDGRSRLITQPFMSLYSPISSMVPSSKELLIVFHDPPESEVERQLLFECKDPNDKHRWMRALEMYIHVVDDPADYKFKPDRNKQSTNTTNDV</sequence>
<gene>
    <name evidence="2" type="ORF">CM83_23590</name>
</gene>
<name>A0A0A9W3N5_LYGHE</name>
<reference evidence="2" key="1">
    <citation type="journal article" date="2014" name="PLoS ONE">
        <title>Transcriptome-Based Identification of ABC Transporters in the Western Tarnished Plant Bug Lygus hesperus.</title>
        <authorList>
            <person name="Hull J.J."/>
            <person name="Chaney K."/>
            <person name="Geib S.M."/>
            <person name="Fabrick J.A."/>
            <person name="Brent C.S."/>
            <person name="Walsh D."/>
            <person name="Lavine L.C."/>
        </authorList>
    </citation>
    <scope>NUCLEOTIDE SEQUENCE</scope>
</reference>
<accession>A0A0A9W3N5</accession>